<feature type="region of interest" description="Disordered" evidence="1">
    <location>
        <begin position="352"/>
        <end position="409"/>
    </location>
</feature>
<evidence type="ECO:0000256" key="1">
    <source>
        <dbReference type="SAM" id="MobiDB-lite"/>
    </source>
</evidence>
<dbReference type="Pfam" id="PF03108">
    <property type="entry name" value="DBD_Tnp_Mut"/>
    <property type="match status" value="1"/>
</dbReference>
<evidence type="ECO:0000313" key="3">
    <source>
        <dbReference type="EMBL" id="KAK8589913.1"/>
    </source>
</evidence>
<protein>
    <recommendedName>
        <fullName evidence="2">Transposase MuDR plant domain-containing protein</fullName>
    </recommendedName>
</protein>
<dbReference type="Proteomes" id="UP001472677">
    <property type="component" value="Unassembled WGS sequence"/>
</dbReference>
<comment type="caution">
    <text evidence="3">The sequence shown here is derived from an EMBL/GenBank/DDBJ whole genome shotgun (WGS) entry which is preliminary data.</text>
</comment>
<evidence type="ECO:0000313" key="4">
    <source>
        <dbReference type="Proteomes" id="UP001472677"/>
    </source>
</evidence>
<accession>A0ABR2G0N0</accession>
<feature type="region of interest" description="Disordered" evidence="1">
    <location>
        <begin position="76"/>
        <end position="214"/>
    </location>
</feature>
<gene>
    <name evidence="3" type="ORF">V6N12_024302</name>
</gene>
<proteinExistence type="predicted"/>
<feature type="compositionally biased region" description="Basic and acidic residues" evidence="1">
    <location>
        <begin position="185"/>
        <end position="194"/>
    </location>
</feature>
<sequence length="409" mass="45114">MVHQLEYGFDEVKVLYFLEPEKSLEEGLKLLFDDTSVLELSNHLNRFGEISVYVDHVGDGNEKSSDIPLPQAFFMSADEPSDEDGKEGTRKGVEDDLNTNVITRSSDEGGDELALVRQKVRENEKESQSSGTGEVECLGPSGKQGTEDWGAGPLRKHGATDNQAVPLPSRVGVDGQSVMYSSSDNEPKSTHIDSDDPGSYITTSDGSDADDARRVPSRGLYNPAVGDHCFYVGQIFRDAAQFKTALKDHSLRKQFKYRYKKNEQVRVRAKCAANGCHRVILASRHGNDNSFRVKTYFPEHSCSPTTHNKRVTPDVMLNKERGRKGLEGPKKMSMSRVGVIIRCSLCHKEGHNRTRCPMMPDVQSSSNPGILKSAANKRKASGSTSTAPKAARRNDGQSSKRMKTTTEAL</sequence>
<keyword evidence="4" id="KW-1185">Reference proteome</keyword>
<evidence type="ECO:0000259" key="2">
    <source>
        <dbReference type="Pfam" id="PF03108"/>
    </source>
</evidence>
<name>A0ABR2G0N0_9ROSI</name>
<dbReference type="EMBL" id="JBBPBM010000004">
    <property type="protein sequence ID" value="KAK8589913.1"/>
    <property type="molecule type" value="Genomic_DNA"/>
</dbReference>
<reference evidence="3 4" key="1">
    <citation type="journal article" date="2024" name="G3 (Bethesda)">
        <title>Genome assembly of Hibiscus sabdariffa L. provides insights into metabolisms of medicinal natural products.</title>
        <authorList>
            <person name="Kim T."/>
        </authorList>
    </citation>
    <scope>NUCLEOTIDE SEQUENCE [LARGE SCALE GENOMIC DNA]</scope>
    <source>
        <strain evidence="3">TK-2024</strain>
        <tissue evidence="3">Old leaves</tissue>
    </source>
</reference>
<feature type="domain" description="Transposase MuDR plant" evidence="2">
    <location>
        <begin position="231"/>
        <end position="293"/>
    </location>
</feature>
<organism evidence="3 4">
    <name type="scientific">Hibiscus sabdariffa</name>
    <name type="common">roselle</name>
    <dbReference type="NCBI Taxonomy" id="183260"/>
    <lineage>
        <taxon>Eukaryota</taxon>
        <taxon>Viridiplantae</taxon>
        <taxon>Streptophyta</taxon>
        <taxon>Embryophyta</taxon>
        <taxon>Tracheophyta</taxon>
        <taxon>Spermatophyta</taxon>
        <taxon>Magnoliopsida</taxon>
        <taxon>eudicotyledons</taxon>
        <taxon>Gunneridae</taxon>
        <taxon>Pentapetalae</taxon>
        <taxon>rosids</taxon>
        <taxon>malvids</taxon>
        <taxon>Malvales</taxon>
        <taxon>Malvaceae</taxon>
        <taxon>Malvoideae</taxon>
        <taxon>Hibiscus</taxon>
    </lineage>
</organism>
<dbReference type="InterPro" id="IPR004332">
    <property type="entry name" value="Transposase_MuDR"/>
</dbReference>